<organism evidence="2 3">
    <name type="scientific">Coccidioides posadasii RMSCC 3488</name>
    <dbReference type="NCBI Taxonomy" id="454284"/>
    <lineage>
        <taxon>Eukaryota</taxon>
        <taxon>Fungi</taxon>
        <taxon>Dikarya</taxon>
        <taxon>Ascomycota</taxon>
        <taxon>Pezizomycotina</taxon>
        <taxon>Eurotiomycetes</taxon>
        <taxon>Eurotiomycetidae</taxon>
        <taxon>Onygenales</taxon>
        <taxon>Onygenaceae</taxon>
        <taxon>Coccidioides</taxon>
    </lineage>
</organism>
<protein>
    <submittedName>
        <fullName evidence="2">Uncharacterized protein</fullName>
    </submittedName>
</protein>
<evidence type="ECO:0000313" key="2">
    <source>
        <dbReference type="EMBL" id="KMM71130.1"/>
    </source>
</evidence>
<feature type="region of interest" description="Disordered" evidence="1">
    <location>
        <begin position="1"/>
        <end position="31"/>
    </location>
</feature>
<reference evidence="3" key="2">
    <citation type="journal article" date="2009" name="Genome Res.">
        <title>Comparative genomic analyses of the human fungal pathogens Coccidioides and their relatives.</title>
        <authorList>
            <person name="Sharpton T.J."/>
            <person name="Stajich J.E."/>
            <person name="Rounsley S.D."/>
            <person name="Gardner M.J."/>
            <person name="Wortman J.R."/>
            <person name="Jordar V.S."/>
            <person name="Maiti R."/>
            <person name="Kodira C.D."/>
            <person name="Neafsey D.E."/>
            <person name="Zeng Q."/>
            <person name="Hung C.-Y."/>
            <person name="McMahan C."/>
            <person name="Muszewska A."/>
            <person name="Grynberg M."/>
            <person name="Mandel M.A."/>
            <person name="Kellner E.M."/>
            <person name="Barker B.M."/>
            <person name="Galgiani J.N."/>
            <person name="Orbach M.J."/>
            <person name="Kirkland T.N."/>
            <person name="Cole G.T."/>
            <person name="Henn M.R."/>
            <person name="Birren B.W."/>
            <person name="Taylor J.W."/>
        </authorList>
    </citation>
    <scope>NUCLEOTIDE SEQUENCE [LARGE SCALE GENOMIC DNA]</scope>
    <source>
        <strain evidence="3">RMSCC 3488</strain>
    </source>
</reference>
<dbReference type="OrthoDB" id="10274612at2759"/>
<dbReference type="AlphaFoldDB" id="A0A0J6FNX9"/>
<proteinExistence type="predicted"/>
<dbReference type="EMBL" id="DS268113">
    <property type="protein sequence ID" value="KMM71130.1"/>
    <property type="molecule type" value="Genomic_DNA"/>
</dbReference>
<dbReference type="VEuPathDB" id="FungiDB:CPAG_07437"/>
<reference evidence="2 3" key="1">
    <citation type="submission" date="2007-06" db="EMBL/GenBank/DDBJ databases">
        <title>The Genome Sequence of Coccidioides posadasii RMSCC_3488.</title>
        <authorList>
            <consortium name="Coccidioides Genome Resources Consortium"/>
            <consortium name="The Broad Institute Genome Sequencing Platform"/>
            <person name="Henn M.R."/>
            <person name="Sykes S."/>
            <person name="Young S."/>
            <person name="Jaffe D."/>
            <person name="Berlin A."/>
            <person name="Alvarez P."/>
            <person name="Butler J."/>
            <person name="Gnerre S."/>
            <person name="Grabherr M."/>
            <person name="Mauceli E."/>
            <person name="Brockman W."/>
            <person name="Kodira C."/>
            <person name="Alvarado L."/>
            <person name="Zeng Q."/>
            <person name="Crawford M."/>
            <person name="Antoine C."/>
            <person name="Devon K."/>
            <person name="Galgiani J."/>
            <person name="Orsborn K."/>
            <person name="Lewis M.L."/>
            <person name="Nusbaum C."/>
            <person name="Galagan J."/>
            <person name="Birren B."/>
        </authorList>
    </citation>
    <scope>NUCLEOTIDE SEQUENCE [LARGE SCALE GENOMIC DNA]</scope>
    <source>
        <strain evidence="2 3">RMSCC 3488</strain>
    </source>
</reference>
<name>A0A0J6FNX9_COCPO</name>
<reference evidence="3" key="3">
    <citation type="journal article" date="2010" name="Genome Res.">
        <title>Population genomic sequencing of Coccidioides fungi reveals recent hybridization and transposon control.</title>
        <authorList>
            <person name="Neafsey D.E."/>
            <person name="Barker B.M."/>
            <person name="Sharpton T.J."/>
            <person name="Stajich J.E."/>
            <person name="Park D.J."/>
            <person name="Whiston E."/>
            <person name="Hung C.-Y."/>
            <person name="McMahan C."/>
            <person name="White J."/>
            <person name="Sykes S."/>
            <person name="Heiman D."/>
            <person name="Young S."/>
            <person name="Zeng Q."/>
            <person name="Abouelleil A."/>
            <person name="Aftuck L."/>
            <person name="Bessette D."/>
            <person name="Brown A."/>
            <person name="FitzGerald M."/>
            <person name="Lui A."/>
            <person name="Macdonald J.P."/>
            <person name="Priest M."/>
            <person name="Orbach M.J."/>
            <person name="Galgiani J.N."/>
            <person name="Kirkland T.N."/>
            <person name="Cole G.T."/>
            <person name="Birren B.W."/>
            <person name="Henn M.R."/>
            <person name="Taylor J.W."/>
            <person name="Rounsley S.D."/>
        </authorList>
    </citation>
    <scope>NUCLEOTIDE SEQUENCE [LARGE SCALE GENOMIC DNA]</scope>
    <source>
        <strain evidence="3">RMSCC 3488</strain>
    </source>
</reference>
<sequence length="138" mass="15801">MSAHQTLQGLGDGDESVIPPESDEEMPRHEREESVMAVRCGTCRCNGFEQQLLQKIRSTKIRSELELIRILEQLGKAFSDKKADIYLCYDHAKLMASKLGLQTRTLNREELLNRFSNTNPIMRLIVKAFDSHLYTSCL</sequence>
<evidence type="ECO:0000313" key="3">
    <source>
        <dbReference type="Proteomes" id="UP000054567"/>
    </source>
</evidence>
<evidence type="ECO:0000256" key="1">
    <source>
        <dbReference type="SAM" id="MobiDB-lite"/>
    </source>
</evidence>
<accession>A0A0J6FNX9</accession>
<dbReference type="Proteomes" id="UP000054567">
    <property type="component" value="Unassembled WGS sequence"/>
</dbReference>
<gene>
    <name evidence="2" type="ORF">CPAG_07437</name>
</gene>